<dbReference type="GO" id="GO:0016787">
    <property type="term" value="F:hydrolase activity"/>
    <property type="evidence" value="ECO:0007669"/>
    <property type="project" value="UniProtKB-KW"/>
</dbReference>
<organism evidence="5 6">
    <name type="scientific">Cryomyces minteri</name>
    <dbReference type="NCBI Taxonomy" id="331657"/>
    <lineage>
        <taxon>Eukaryota</taxon>
        <taxon>Fungi</taxon>
        <taxon>Dikarya</taxon>
        <taxon>Ascomycota</taxon>
        <taxon>Pezizomycotina</taxon>
        <taxon>Dothideomycetes</taxon>
        <taxon>Dothideomycetes incertae sedis</taxon>
        <taxon>Cryomyces</taxon>
    </lineage>
</organism>
<comment type="caution">
    <text evidence="5">The sequence shown here is derived from an EMBL/GenBank/DDBJ whole genome shotgun (WGS) entry which is preliminary data.</text>
</comment>
<dbReference type="PROSITE" id="PS00122">
    <property type="entry name" value="CARBOXYLESTERASE_B_1"/>
    <property type="match status" value="1"/>
</dbReference>
<reference evidence="5 6" key="1">
    <citation type="submission" date="2017-03" db="EMBL/GenBank/DDBJ databases">
        <title>Genomes of endolithic fungi from Antarctica.</title>
        <authorList>
            <person name="Coleine C."/>
            <person name="Masonjones S."/>
            <person name="Stajich J.E."/>
        </authorList>
    </citation>
    <scope>NUCLEOTIDE SEQUENCE [LARGE SCALE GENOMIC DNA]</scope>
    <source>
        <strain evidence="5 6">CCFEE 5187</strain>
    </source>
</reference>
<comment type="similarity">
    <text evidence="1 3">Belongs to the type-B carboxylesterase/lipase family.</text>
</comment>
<evidence type="ECO:0000256" key="1">
    <source>
        <dbReference type="ARBA" id="ARBA00005964"/>
    </source>
</evidence>
<accession>A0A4U0WKQ1</accession>
<dbReference type="EC" id="3.1.1.-" evidence="3"/>
<feature type="domain" description="Carboxylesterase type B" evidence="4">
    <location>
        <begin position="9"/>
        <end position="315"/>
    </location>
</feature>
<dbReference type="InterPro" id="IPR002018">
    <property type="entry name" value="CarbesteraseB"/>
</dbReference>
<evidence type="ECO:0000259" key="4">
    <source>
        <dbReference type="Pfam" id="PF00135"/>
    </source>
</evidence>
<evidence type="ECO:0000256" key="2">
    <source>
        <dbReference type="ARBA" id="ARBA00022801"/>
    </source>
</evidence>
<dbReference type="InterPro" id="IPR029058">
    <property type="entry name" value="AB_hydrolase_fold"/>
</dbReference>
<dbReference type="EMBL" id="NAJN01001364">
    <property type="protein sequence ID" value="TKA63702.1"/>
    <property type="molecule type" value="Genomic_DNA"/>
</dbReference>
<keyword evidence="6" id="KW-1185">Reference proteome</keyword>
<protein>
    <recommendedName>
        <fullName evidence="3">Carboxylic ester hydrolase</fullName>
        <ecNumber evidence="3">3.1.1.-</ecNumber>
    </recommendedName>
</protein>
<evidence type="ECO:0000313" key="6">
    <source>
        <dbReference type="Proteomes" id="UP000308768"/>
    </source>
</evidence>
<dbReference type="Proteomes" id="UP000308768">
    <property type="component" value="Unassembled WGS sequence"/>
</dbReference>
<dbReference type="AlphaFoldDB" id="A0A4U0WKQ1"/>
<evidence type="ECO:0000256" key="3">
    <source>
        <dbReference type="RuleBase" id="RU361235"/>
    </source>
</evidence>
<dbReference type="OrthoDB" id="6846267at2759"/>
<dbReference type="SUPFAM" id="SSF53474">
    <property type="entry name" value="alpha/beta-Hydrolases"/>
    <property type="match status" value="1"/>
</dbReference>
<dbReference type="PANTHER" id="PTHR43142:SF4">
    <property type="entry name" value="CARBOXYLIC ESTER HYDROLASE"/>
    <property type="match status" value="1"/>
</dbReference>
<keyword evidence="2 3" id="KW-0378">Hydrolase</keyword>
<dbReference type="PANTHER" id="PTHR43142">
    <property type="entry name" value="CARBOXYLIC ESTER HYDROLASE"/>
    <property type="match status" value="1"/>
</dbReference>
<proteinExistence type="inferred from homology"/>
<dbReference type="InterPro" id="IPR019826">
    <property type="entry name" value="Carboxylesterase_B_AS"/>
</dbReference>
<dbReference type="Pfam" id="PF00135">
    <property type="entry name" value="COesterase"/>
    <property type="match status" value="1"/>
</dbReference>
<dbReference type="Gene3D" id="3.40.50.1820">
    <property type="entry name" value="alpha/beta hydrolase"/>
    <property type="match status" value="1"/>
</dbReference>
<name>A0A4U0WKQ1_9PEZI</name>
<gene>
    <name evidence="5" type="ORF">B0A49_11018</name>
</gene>
<sequence length="372" mass="42206">MEEEANSSGAATGNAGFWDQRLALEWTHKNISYFGGNANNITICGYSAGSHSAFHQLAYDLELPDNKSIIRRAVMWSNGPGLQPKSLSEAQDQFDEFLHALNISLALSSKEKLARLRSLKPETLLAATHKIKFHEFRALSDGVFVRKTLFEEINDGTFARQMRRRGIKIMLGECQDEHFVYGTWRTPANGSDAMFARFLADYPRAACEELMRHYCPSGELPTGSQDWRYAFGKIYADVQIHGLKRGFVDALTRHGAGDLVYRYRINWRVNCSPMPPEWGVTHGTDLGIWLFGSGKMLEPEEKELVKLWLEPFGAFLRGEEVQWATKGPKQVRRLTAAGAIDIWEDEAWEEGLQLWDLLTKPKQTAYLEKAKL</sequence>
<evidence type="ECO:0000313" key="5">
    <source>
        <dbReference type="EMBL" id="TKA63702.1"/>
    </source>
</evidence>
<dbReference type="STRING" id="331657.A0A4U0WKQ1"/>